<keyword evidence="2" id="KW-0808">Transferase</keyword>
<dbReference type="InterPro" id="IPR000182">
    <property type="entry name" value="GNAT_dom"/>
</dbReference>
<evidence type="ECO:0000313" key="3">
    <source>
        <dbReference type="Proteomes" id="UP000005104"/>
    </source>
</evidence>
<sequence>MRHKGTKRLETDRLILRKFQLSDAESMYRNWASDPEVTKYLTWPPHGNVNVSSHVLEDWIGQYENDAFYQWAIVFKENGAEPIGSISIVKMDERIAMVHVGYCLGKRWWNKGVTSEALSELIRFFFEEVHVNRVESIHDPRNPNSGKVMRKCDLVLEGTVKMGYWNNQGICNYSMYGLVAEDYCQGGGRYSLK</sequence>
<dbReference type="PANTHER" id="PTHR43792">
    <property type="entry name" value="GNAT FAMILY, PUTATIVE (AFU_ORTHOLOGUE AFUA_3G00765)-RELATED-RELATED"/>
    <property type="match status" value="1"/>
</dbReference>
<dbReference type="OrthoDB" id="9785602at2"/>
<dbReference type="RefSeq" id="WP_007783997.1">
    <property type="nucleotide sequence ID" value="NZ_CM001441.1"/>
</dbReference>
<dbReference type="AlphaFoldDB" id="H5XVD7"/>
<proteinExistence type="predicted"/>
<reference evidence="2 3" key="1">
    <citation type="submission" date="2011-11" db="EMBL/GenBank/DDBJ databases">
        <title>The Noncontiguous Finished genome of Desulfosporosinus youngiae DSM 17734.</title>
        <authorList>
            <consortium name="US DOE Joint Genome Institute (JGI-PGF)"/>
            <person name="Lucas S."/>
            <person name="Han J."/>
            <person name="Lapidus A."/>
            <person name="Cheng J.-F."/>
            <person name="Goodwin L."/>
            <person name="Pitluck S."/>
            <person name="Peters L."/>
            <person name="Ovchinnikova G."/>
            <person name="Lu M."/>
            <person name="Land M.L."/>
            <person name="Hauser L."/>
            <person name="Pester M."/>
            <person name="Spring S."/>
            <person name="Ollivier B."/>
            <person name="Rattei T."/>
            <person name="Klenk H.-P."/>
            <person name="Wagner M."/>
            <person name="Loy A."/>
            <person name="Woyke T.J."/>
        </authorList>
    </citation>
    <scope>NUCLEOTIDE SEQUENCE [LARGE SCALE GENOMIC DNA]</scope>
    <source>
        <strain evidence="2 3">DSM 17734</strain>
    </source>
</reference>
<feature type="domain" description="N-acetyltransferase" evidence="1">
    <location>
        <begin position="13"/>
        <end position="153"/>
    </location>
</feature>
<dbReference type="GO" id="GO:0016747">
    <property type="term" value="F:acyltransferase activity, transferring groups other than amino-acyl groups"/>
    <property type="evidence" value="ECO:0007669"/>
    <property type="project" value="InterPro"/>
</dbReference>
<dbReference type="EMBL" id="CM001441">
    <property type="protein sequence ID" value="EHQ89873.1"/>
    <property type="molecule type" value="Genomic_DNA"/>
</dbReference>
<dbReference type="SUPFAM" id="SSF55729">
    <property type="entry name" value="Acyl-CoA N-acyltransferases (Nat)"/>
    <property type="match status" value="1"/>
</dbReference>
<dbReference type="PANTHER" id="PTHR43792:SF1">
    <property type="entry name" value="N-ACETYLTRANSFERASE DOMAIN-CONTAINING PROTEIN"/>
    <property type="match status" value="1"/>
</dbReference>
<name>H5XVD7_9FIRM</name>
<dbReference type="InterPro" id="IPR016181">
    <property type="entry name" value="Acyl_CoA_acyltransferase"/>
</dbReference>
<keyword evidence="3" id="KW-1185">Reference proteome</keyword>
<dbReference type="eggNOG" id="COG1670">
    <property type="taxonomic scope" value="Bacteria"/>
</dbReference>
<dbReference type="STRING" id="768710.DesyoDRAFT_2824"/>
<organism evidence="2 3">
    <name type="scientific">Desulfosporosinus youngiae DSM 17734</name>
    <dbReference type="NCBI Taxonomy" id="768710"/>
    <lineage>
        <taxon>Bacteria</taxon>
        <taxon>Bacillati</taxon>
        <taxon>Bacillota</taxon>
        <taxon>Clostridia</taxon>
        <taxon>Eubacteriales</taxon>
        <taxon>Desulfitobacteriaceae</taxon>
        <taxon>Desulfosporosinus</taxon>
    </lineage>
</organism>
<dbReference type="Proteomes" id="UP000005104">
    <property type="component" value="Chromosome"/>
</dbReference>
<protein>
    <submittedName>
        <fullName evidence="2">Acetyltransferase, ribosomal protein N-acetylase</fullName>
    </submittedName>
</protein>
<dbReference type="Pfam" id="PF13302">
    <property type="entry name" value="Acetyltransf_3"/>
    <property type="match status" value="1"/>
</dbReference>
<dbReference type="InterPro" id="IPR051531">
    <property type="entry name" value="N-acetyltransferase"/>
</dbReference>
<evidence type="ECO:0000259" key="1">
    <source>
        <dbReference type="Pfam" id="PF13302"/>
    </source>
</evidence>
<dbReference type="HOGENOM" id="CLU_013985_3_6_9"/>
<accession>H5XVD7</accession>
<dbReference type="Gene3D" id="3.40.630.30">
    <property type="match status" value="1"/>
</dbReference>
<gene>
    <name evidence="2" type="ORF">DesyoDRAFT_2824</name>
</gene>
<evidence type="ECO:0000313" key="2">
    <source>
        <dbReference type="EMBL" id="EHQ89873.1"/>
    </source>
</evidence>